<proteinExistence type="predicted"/>
<gene>
    <name evidence="1" type="ORF">KM842_03345</name>
</gene>
<accession>A0ACD1E5R9</accession>
<reference evidence="1" key="1">
    <citation type="submission" date="2021-06" db="EMBL/GenBank/DDBJ databases">
        <authorList>
            <person name="Ellington A.J."/>
            <person name="Bryan N.C."/>
            <person name="Christner B.C."/>
            <person name="Reisch C.R."/>
        </authorList>
    </citation>
    <scope>NUCLEOTIDE SEQUENCE</scope>
    <source>
        <strain evidence="1">L6-1</strain>
    </source>
</reference>
<name>A0ACD1E5R9_9MICO</name>
<sequence length="103" mass="11514">MPDSPVLPTLDLQHTWRDAVCRVRVFRDRVTAETSYERETLLPVPMEAVQGWRIEECDFDAVCIEFVTPDDVWRVLLAPADETLADLALRPVLGAPLPPAAAS</sequence>
<protein>
    <submittedName>
        <fullName evidence="1">Uncharacterized protein</fullName>
    </submittedName>
</protein>
<dbReference type="Proteomes" id="UP000681794">
    <property type="component" value="Chromosome"/>
</dbReference>
<organism evidence="1 2">
    <name type="scientific">Curtobacterium aetherium</name>
    <dbReference type="NCBI Taxonomy" id="2841594"/>
    <lineage>
        <taxon>Bacteria</taxon>
        <taxon>Bacillati</taxon>
        <taxon>Actinomycetota</taxon>
        <taxon>Actinomycetes</taxon>
        <taxon>Micrococcales</taxon>
        <taxon>Microbacteriaceae</taxon>
        <taxon>Curtobacterium</taxon>
    </lineage>
</organism>
<evidence type="ECO:0000313" key="2">
    <source>
        <dbReference type="Proteomes" id="UP000681794"/>
    </source>
</evidence>
<evidence type="ECO:0000313" key="1">
    <source>
        <dbReference type="EMBL" id="QWS34236.1"/>
    </source>
</evidence>
<dbReference type="EMBL" id="CP076544">
    <property type="protein sequence ID" value="QWS34236.1"/>
    <property type="molecule type" value="Genomic_DNA"/>
</dbReference>
<keyword evidence="2" id="KW-1185">Reference proteome</keyword>